<dbReference type="RefSeq" id="WP_067645311.1">
    <property type="nucleotide sequence ID" value="NZ_CP015249.1"/>
</dbReference>
<dbReference type="AlphaFoldDB" id="A0A160DSH8"/>
<feature type="signal peptide" evidence="1">
    <location>
        <begin position="1"/>
        <end position="21"/>
    </location>
</feature>
<accession>A0A160DSH8</accession>
<dbReference type="EMBL" id="CP015249">
    <property type="protein sequence ID" value="ANB17239.1"/>
    <property type="molecule type" value="Genomic_DNA"/>
</dbReference>
<name>A0A160DSH8_9GAMM</name>
<evidence type="ECO:0000313" key="2">
    <source>
        <dbReference type="EMBL" id="ANB17239.1"/>
    </source>
</evidence>
<dbReference type="OrthoDB" id="5951795at2"/>
<keyword evidence="1" id="KW-0732">Signal</keyword>
<keyword evidence="3" id="KW-1185">Reference proteome</keyword>
<dbReference type="KEGG" id="dko:I596_1209"/>
<reference evidence="2 3" key="1">
    <citation type="submission" date="2016-04" db="EMBL/GenBank/DDBJ databases">
        <title>Complete genome sequence of Dokdonella koreensis DS-123T.</title>
        <authorList>
            <person name="Kim J.F."/>
            <person name="Lee H."/>
            <person name="Kwak M.-J."/>
        </authorList>
    </citation>
    <scope>NUCLEOTIDE SEQUENCE [LARGE SCALE GENOMIC DNA]</scope>
    <source>
        <strain evidence="2 3">DS-123</strain>
    </source>
</reference>
<dbReference type="SUPFAM" id="SSF75011">
    <property type="entry name" value="3-carboxy-cis,cis-mucoante lactonizing enzyme"/>
    <property type="match status" value="1"/>
</dbReference>
<evidence type="ECO:0000256" key="1">
    <source>
        <dbReference type="SAM" id="SignalP"/>
    </source>
</evidence>
<gene>
    <name evidence="2" type="ORF">I596_1209</name>
</gene>
<evidence type="ECO:0000313" key="3">
    <source>
        <dbReference type="Proteomes" id="UP000076830"/>
    </source>
</evidence>
<proteinExistence type="predicted"/>
<organism evidence="2 3">
    <name type="scientific">Dokdonella koreensis DS-123</name>
    <dbReference type="NCBI Taxonomy" id="1300342"/>
    <lineage>
        <taxon>Bacteria</taxon>
        <taxon>Pseudomonadati</taxon>
        <taxon>Pseudomonadota</taxon>
        <taxon>Gammaproteobacteria</taxon>
        <taxon>Lysobacterales</taxon>
        <taxon>Rhodanobacteraceae</taxon>
        <taxon>Dokdonella</taxon>
    </lineage>
</organism>
<dbReference type="Proteomes" id="UP000076830">
    <property type="component" value="Chromosome"/>
</dbReference>
<protein>
    <submittedName>
        <fullName evidence="2">Uncharacterized protein</fullName>
    </submittedName>
</protein>
<feature type="chain" id="PRO_5007813422" evidence="1">
    <location>
        <begin position="22"/>
        <end position="350"/>
    </location>
</feature>
<sequence>MRTFVLMTLFAALMLAVPARAELGIGGYARAGQSGVPLRIFGPDADGTTPPFQEMSGPTFGARDTQWASYEPNEQLLYISDYYGQAIRVYPAFRSGDVAPLRVLRSAYLGQSQANAPIFAHGELAAIAINCCIRTWPLDAEGDDVLPKRTIPWVGTNPETQLNSPASLVYLPDTDEYAVVDFEPGTNASRIVFHARTASGNVPPTRMITGNGVGGAVAIAYDRLNRRLFMLGRSTLADQSLIGRVAVFPDSASGAAVPLYTIAGALTRLNRPAGHYFIGIAHDPYRRRIMVSSAAPSSSSEGHRMIVFDEDAAYNAEPLRDLGGEWLSPGNLGRPFSVPPWDTIRRNGFD</sequence>